<dbReference type="Pfam" id="PF13191">
    <property type="entry name" value="AAA_16"/>
    <property type="match status" value="1"/>
</dbReference>
<keyword evidence="1" id="KW-0547">Nucleotide-binding</keyword>
<name>A0ABY5PIC0_9ACTN</name>
<dbReference type="SMART" id="SM00382">
    <property type="entry name" value="AAA"/>
    <property type="match status" value="1"/>
</dbReference>
<dbReference type="InterPro" id="IPR011990">
    <property type="entry name" value="TPR-like_helical_dom_sf"/>
</dbReference>
<accession>A0ABY5PIC0</accession>
<dbReference type="InterPro" id="IPR041664">
    <property type="entry name" value="AAA_16"/>
</dbReference>
<keyword evidence="6" id="KW-1185">Reference proteome</keyword>
<feature type="region of interest" description="Disordered" evidence="3">
    <location>
        <begin position="920"/>
        <end position="944"/>
    </location>
</feature>
<reference evidence="6" key="1">
    <citation type="submission" date="2021-11" db="EMBL/GenBank/DDBJ databases">
        <title>Cultivation dependent microbiological survey of springs from the worlds oldest radium mine currently devoted to the extraction of radon-saturated water.</title>
        <authorList>
            <person name="Kapinusova G."/>
            <person name="Smrhova T."/>
            <person name="Strejcek M."/>
            <person name="Suman J."/>
            <person name="Jani K."/>
            <person name="Pajer P."/>
            <person name="Uhlik O."/>
        </authorList>
    </citation>
    <scope>NUCLEOTIDE SEQUENCE [LARGE SCALE GENOMIC DNA]</scope>
    <source>
        <strain evidence="6">J379</strain>
    </source>
</reference>
<gene>
    <name evidence="5" type="ORF">LRS13_02485</name>
</gene>
<dbReference type="InterPro" id="IPR003593">
    <property type="entry name" value="AAA+_ATPase"/>
</dbReference>
<evidence type="ECO:0000313" key="6">
    <source>
        <dbReference type="Proteomes" id="UP001058860"/>
    </source>
</evidence>
<keyword evidence="2" id="KW-0067">ATP-binding</keyword>
<evidence type="ECO:0000313" key="5">
    <source>
        <dbReference type="EMBL" id="UUY04419.1"/>
    </source>
</evidence>
<feature type="compositionally biased region" description="Basic residues" evidence="3">
    <location>
        <begin position="1029"/>
        <end position="1045"/>
    </location>
</feature>
<dbReference type="PANTHER" id="PTHR16305:SF28">
    <property type="entry name" value="GUANYLATE CYCLASE DOMAIN-CONTAINING PROTEIN"/>
    <property type="match status" value="1"/>
</dbReference>
<feature type="compositionally biased region" description="Basic residues" evidence="3">
    <location>
        <begin position="1053"/>
        <end position="1098"/>
    </location>
</feature>
<feature type="region of interest" description="Disordered" evidence="3">
    <location>
        <begin position="1"/>
        <end position="33"/>
    </location>
</feature>
<dbReference type="Gene3D" id="1.25.40.10">
    <property type="entry name" value="Tetratricopeptide repeat domain"/>
    <property type="match status" value="1"/>
</dbReference>
<evidence type="ECO:0000256" key="3">
    <source>
        <dbReference type="SAM" id="MobiDB-lite"/>
    </source>
</evidence>
<feature type="compositionally biased region" description="Basic and acidic residues" evidence="3">
    <location>
        <begin position="1099"/>
        <end position="1118"/>
    </location>
</feature>
<dbReference type="SUPFAM" id="SSF52540">
    <property type="entry name" value="P-loop containing nucleoside triphosphate hydrolases"/>
    <property type="match status" value="1"/>
</dbReference>
<dbReference type="Gene3D" id="3.40.50.300">
    <property type="entry name" value="P-loop containing nucleotide triphosphate hydrolases"/>
    <property type="match status" value="1"/>
</dbReference>
<evidence type="ECO:0000259" key="4">
    <source>
        <dbReference type="SMART" id="SM00382"/>
    </source>
</evidence>
<proteinExistence type="predicted"/>
<feature type="region of interest" description="Disordered" evidence="3">
    <location>
        <begin position="1019"/>
        <end position="1216"/>
    </location>
</feature>
<dbReference type="InterPro" id="IPR027417">
    <property type="entry name" value="P-loop_NTPase"/>
</dbReference>
<dbReference type="EMBL" id="CP088295">
    <property type="protein sequence ID" value="UUY04419.1"/>
    <property type="molecule type" value="Genomic_DNA"/>
</dbReference>
<evidence type="ECO:0000256" key="2">
    <source>
        <dbReference type="ARBA" id="ARBA00022840"/>
    </source>
</evidence>
<dbReference type="PANTHER" id="PTHR16305">
    <property type="entry name" value="TESTICULAR SOLUBLE ADENYLYL CYCLASE"/>
    <property type="match status" value="1"/>
</dbReference>
<organism evidence="5 6">
    <name type="scientific">Svornostia abyssi</name>
    <dbReference type="NCBI Taxonomy" id="2898438"/>
    <lineage>
        <taxon>Bacteria</taxon>
        <taxon>Bacillati</taxon>
        <taxon>Actinomycetota</taxon>
        <taxon>Thermoleophilia</taxon>
        <taxon>Solirubrobacterales</taxon>
        <taxon>Baekduiaceae</taxon>
        <taxon>Svornostia</taxon>
    </lineage>
</organism>
<feature type="compositionally biased region" description="Basic and acidic residues" evidence="3">
    <location>
        <begin position="1137"/>
        <end position="1146"/>
    </location>
</feature>
<feature type="domain" description="AAA+ ATPase" evidence="4">
    <location>
        <begin position="55"/>
        <end position="246"/>
    </location>
</feature>
<evidence type="ECO:0000256" key="1">
    <source>
        <dbReference type="ARBA" id="ARBA00022741"/>
    </source>
</evidence>
<sequence length="1236" mass="133138">MGAADVGPGGPPERRQDSQSLAVMHPPEPISSRVVGRDRELGDLETALRDASEGRGRLYLVAGDPGVGKTTLCEALQERAATFGAPVHWGRCWEDGGAPAFWPWVQIVRAHAATLTPDELRAALGAGAEPLAHLVPELRHSLPELEQATTTTAGTPEQHRFALFDALGTLLVAAARQAPPLVVVLDDLHAADEPSLRALRFVARHLRSAPLLLVGTYREAEARERPEIAELLGSIAGDALRIGLTGLDVAAVGALVQRLANGGVSDARVAEIARVTEGNPLFVDEIVRLWAGGGALKGTATAPLPDGVRQAIRRRFAPLPDPTREVLEIASVLGREFSVPALQPLTALNRDQLAERLTSAVDQHVLVPGAQLGRYRFGHALMREVLYDGLPAPRRIALHRRAGEALEEIYATDTEPHLAELAHHFLQAAPGGGARRGVEYALLAGRRALDQLAFEEAAALLRRGLEADALEPEDPRLTGELLVALGEAEIQSGARAAGRETLDRAAAHAQRHDDHELLAQSALTLGNWGLSPGVVDDQLVTMLESALSALPEGDSELRARCQARLALALYWSDRAEHRRALGQEAAAMARRLGDDATLAAVLADAHLASWGPDSTEESIAVSREVQRLAESVGDEERALHARSWRVTPLLELADIPGVERQIATFTALANDFRQPLSLWYAPLLQAIRALMRGELDEAERFEQEAAQRIGEVEDSVGVLLIAGQMWVLRREQGRLVEMREPTAALVQAHPNIPTWRCALAVVELDAGDTAAARHHVQGLMERGLDAIPRDNVWLLAHTLLGEACAAVGNPAWCAQIEERLAPYAHLHATVPDAATIGPISRTLGLLAAAQGDHERARGYFTDAVASARAADAPTLVSRALIDAADALAEADPVAARMWAREALVIAEPLGQAGVTDRARARLGRDEEQAPAATPMPAPAAAPGNGRRVAVLRREGEMWAIDLDGGTRHVRHTKGMDHLARLLASPGTEFHVLDLVGGAAATRANAPQTAAAAVQAGLSVGDSGDDARAARRHRQARIPGPHRRPRDRPGRSRALPRRRARRPGPGRTRLRRAGAQRRGRPRRPRPARRQRRRARPRERHPRDPLGGEADRRPGPDGRRAPRRVRPHRPLLPVRPRPRQHDHLDRARLTWARPSITTSSSSARDSEGPSPPAASRRPGWTSASWNAARRSPPGTSRAPRASCAMRSGTPAKGCTGCSTCGRSGSWARSWRAGWAAGR</sequence>
<dbReference type="Proteomes" id="UP001058860">
    <property type="component" value="Chromosome"/>
</dbReference>
<protein>
    <submittedName>
        <fullName evidence="5">AAA family ATPase</fullName>
    </submittedName>
</protein>